<evidence type="ECO:0000313" key="2">
    <source>
        <dbReference type="EMBL" id="JAC19590.1"/>
    </source>
</evidence>
<organism evidence="2">
    <name type="scientific">Amblyomma cajennense</name>
    <name type="common">Cayenne tick</name>
    <name type="synonym">Acarus cajennensis</name>
    <dbReference type="NCBI Taxonomy" id="34607"/>
    <lineage>
        <taxon>Eukaryota</taxon>
        <taxon>Metazoa</taxon>
        <taxon>Ecdysozoa</taxon>
        <taxon>Arthropoda</taxon>
        <taxon>Chelicerata</taxon>
        <taxon>Arachnida</taxon>
        <taxon>Acari</taxon>
        <taxon>Parasitiformes</taxon>
        <taxon>Ixodida</taxon>
        <taxon>Ixodoidea</taxon>
        <taxon>Ixodidae</taxon>
        <taxon>Amblyomminae</taxon>
        <taxon>Amblyomma</taxon>
    </lineage>
</organism>
<proteinExistence type="evidence at transcript level"/>
<reference evidence="2" key="1">
    <citation type="submission" date="2014-03" db="EMBL/GenBank/DDBJ databases">
        <title>The sialotranscriptome of Amblyomma triste, Amblyomma parvum and Amblyomma cajennense ticks, uncovered by 454-based RNA-seq.</title>
        <authorList>
            <person name="Garcia G.R."/>
            <person name="Gardinassi L.G."/>
            <person name="Ribeiro J.M."/>
            <person name="Anatriello E."/>
            <person name="Ferreira B.R."/>
            <person name="Moreira H.N."/>
            <person name="Mafra C."/>
            <person name="Olegario M.M."/>
            <person name="Szabo P.J."/>
            <person name="Miranda-Santos I.K."/>
            <person name="Maruyama S.R."/>
        </authorList>
    </citation>
    <scope>NUCLEOTIDE SEQUENCE</scope>
    <source>
        <strain evidence="2">Uberlandia</strain>
        <tissue evidence="2">Salivary glands</tissue>
    </source>
</reference>
<protein>
    <submittedName>
        <fullName evidence="2">Putative salivary gland-associated protein</fullName>
    </submittedName>
</protein>
<dbReference type="EMBL" id="GBBK01004892">
    <property type="protein sequence ID" value="JAC19590.1"/>
    <property type="molecule type" value="mRNA"/>
</dbReference>
<feature type="chain" id="PRO_5001520843" evidence="1">
    <location>
        <begin position="19"/>
        <end position="91"/>
    </location>
</feature>
<feature type="signal peptide" evidence="1">
    <location>
        <begin position="1"/>
        <end position="18"/>
    </location>
</feature>
<evidence type="ECO:0000256" key="1">
    <source>
        <dbReference type="SAM" id="SignalP"/>
    </source>
</evidence>
<dbReference type="AlphaFoldDB" id="A0A023FEV9"/>
<accession>A0A023FEV9</accession>
<sequence length="91" mass="9196">MRAFLAVCLLSAVCLANARRLGSQGDARARANARLFAGAEAVGPSGQRPGVTYSIGGNAGGQIGGHLGTGLEGTGWGKTFFLPIALILNEP</sequence>
<keyword evidence="1" id="KW-0732">Signal</keyword>
<name>A0A023FEV9_AMBCJ</name>